<dbReference type="Gene3D" id="3.40.720.10">
    <property type="entry name" value="Alkaline Phosphatase, subunit A"/>
    <property type="match status" value="1"/>
</dbReference>
<comment type="caution">
    <text evidence="2">The sequence shown here is derived from an EMBL/GenBank/DDBJ whole genome shotgun (WGS) entry which is preliminary data.</text>
</comment>
<accession>A0A5E4CZN6</accession>
<feature type="non-terminal residue" evidence="2">
    <location>
        <position position="69"/>
    </location>
</feature>
<gene>
    <name evidence="2" type="ORF">MONAX_5E034596</name>
</gene>
<organism evidence="2 3">
    <name type="scientific">Marmota monax</name>
    <name type="common">Woodchuck</name>
    <dbReference type="NCBI Taxonomy" id="9995"/>
    <lineage>
        <taxon>Eukaryota</taxon>
        <taxon>Metazoa</taxon>
        <taxon>Chordata</taxon>
        <taxon>Craniata</taxon>
        <taxon>Vertebrata</taxon>
        <taxon>Euteleostomi</taxon>
        <taxon>Mammalia</taxon>
        <taxon>Eutheria</taxon>
        <taxon>Euarchontoglires</taxon>
        <taxon>Glires</taxon>
        <taxon>Rodentia</taxon>
        <taxon>Sciuromorpha</taxon>
        <taxon>Sciuridae</taxon>
        <taxon>Xerinae</taxon>
        <taxon>Marmotini</taxon>
        <taxon>Marmota</taxon>
    </lineage>
</organism>
<evidence type="ECO:0000313" key="3">
    <source>
        <dbReference type="Proteomes" id="UP000335636"/>
    </source>
</evidence>
<feature type="chain" id="PRO_5022706791" description="Sulfatase N-terminal domain-containing protein" evidence="1">
    <location>
        <begin position="39"/>
        <end position="69"/>
    </location>
</feature>
<reference evidence="2" key="1">
    <citation type="submission" date="2019-04" db="EMBL/GenBank/DDBJ databases">
        <authorList>
            <person name="Alioto T."/>
            <person name="Alioto T."/>
        </authorList>
    </citation>
    <scope>NUCLEOTIDE SEQUENCE [LARGE SCALE GENOMIC DNA]</scope>
</reference>
<proteinExistence type="predicted"/>
<sequence length="69" mass="7399">MGSTQKSARRPRGRASATARDSTLLLLLVCWLLQTCEPKSPNASKPNILLILADDLGIGDVGCYGNRTL</sequence>
<dbReference type="AlphaFoldDB" id="A0A5E4CZN6"/>
<name>A0A5E4CZN6_MARMO</name>
<evidence type="ECO:0008006" key="4">
    <source>
        <dbReference type="Google" id="ProtNLM"/>
    </source>
</evidence>
<dbReference type="Proteomes" id="UP000335636">
    <property type="component" value="Unassembled WGS sequence"/>
</dbReference>
<keyword evidence="3" id="KW-1185">Reference proteome</keyword>
<dbReference type="EMBL" id="CABDUW010002557">
    <property type="protein sequence ID" value="VTJ87266.1"/>
    <property type="molecule type" value="Genomic_DNA"/>
</dbReference>
<evidence type="ECO:0000256" key="1">
    <source>
        <dbReference type="SAM" id="SignalP"/>
    </source>
</evidence>
<dbReference type="InterPro" id="IPR017850">
    <property type="entry name" value="Alkaline_phosphatase_core_sf"/>
</dbReference>
<dbReference type="SUPFAM" id="SSF53649">
    <property type="entry name" value="Alkaline phosphatase-like"/>
    <property type="match status" value="1"/>
</dbReference>
<evidence type="ECO:0000313" key="2">
    <source>
        <dbReference type="EMBL" id="VTJ87266.1"/>
    </source>
</evidence>
<keyword evidence="1" id="KW-0732">Signal</keyword>
<protein>
    <recommendedName>
        <fullName evidence="4">Sulfatase N-terminal domain-containing protein</fullName>
    </recommendedName>
</protein>
<feature type="signal peptide" evidence="1">
    <location>
        <begin position="1"/>
        <end position="38"/>
    </location>
</feature>